<evidence type="ECO:0000259" key="2">
    <source>
        <dbReference type="PROSITE" id="PS50206"/>
    </source>
</evidence>
<accession>A0A4Z0WC22</accession>
<dbReference type="SUPFAM" id="SSF52821">
    <property type="entry name" value="Rhodanese/Cell cycle control phosphatase"/>
    <property type="match status" value="1"/>
</dbReference>
<protein>
    <submittedName>
        <fullName evidence="3">Rhodanese-like domain-containing protein</fullName>
    </submittedName>
</protein>
<evidence type="ECO:0000313" key="4">
    <source>
        <dbReference type="Proteomes" id="UP000297475"/>
    </source>
</evidence>
<dbReference type="PANTHER" id="PTHR43031:SF18">
    <property type="entry name" value="RHODANESE-RELATED SULFURTRANSFERASES"/>
    <property type="match status" value="1"/>
</dbReference>
<keyword evidence="1" id="KW-0812">Transmembrane</keyword>
<dbReference type="InterPro" id="IPR050229">
    <property type="entry name" value="GlpE_sulfurtransferase"/>
</dbReference>
<keyword evidence="1" id="KW-0472">Membrane</keyword>
<dbReference type="PROSITE" id="PS50206">
    <property type="entry name" value="RHODANESE_3"/>
    <property type="match status" value="1"/>
</dbReference>
<evidence type="ECO:0000313" key="3">
    <source>
        <dbReference type="EMBL" id="TGG92359.1"/>
    </source>
</evidence>
<dbReference type="Proteomes" id="UP000297475">
    <property type="component" value="Unassembled WGS sequence"/>
</dbReference>
<dbReference type="CDD" id="cd00158">
    <property type="entry name" value="RHOD"/>
    <property type="match status" value="1"/>
</dbReference>
<dbReference type="InterPro" id="IPR001763">
    <property type="entry name" value="Rhodanese-like_dom"/>
</dbReference>
<gene>
    <name evidence="3" type="ORF">E4656_12845</name>
</gene>
<dbReference type="SMART" id="SM00450">
    <property type="entry name" value="RHOD"/>
    <property type="match status" value="1"/>
</dbReference>
<dbReference type="Gene3D" id="3.40.250.10">
    <property type="entry name" value="Rhodanese-like domain"/>
    <property type="match status" value="1"/>
</dbReference>
<dbReference type="EMBL" id="SRMF01000005">
    <property type="protein sequence ID" value="TGG92359.1"/>
    <property type="molecule type" value="Genomic_DNA"/>
</dbReference>
<dbReference type="Pfam" id="PF00581">
    <property type="entry name" value="Rhodanese"/>
    <property type="match status" value="1"/>
</dbReference>
<evidence type="ECO:0000256" key="1">
    <source>
        <dbReference type="SAM" id="Phobius"/>
    </source>
</evidence>
<proteinExistence type="predicted"/>
<keyword evidence="1" id="KW-1133">Transmembrane helix</keyword>
<dbReference type="PANTHER" id="PTHR43031">
    <property type="entry name" value="FAD-DEPENDENT OXIDOREDUCTASE"/>
    <property type="match status" value="1"/>
</dbReference>
<organism evidence="3 4">
    <name type="scientific">Natronospirillum operosum</name>
    <dbReference type="NCBI Taxonomy" id="2759953"/>
    <lineage>
        <taxon>Bacteria</taxon>
        <taxon>Pseudomonadati</taxon>
        <taxon>Pseudomonadota</taxon>
        <taxon>Gammaproteobacteria</taxon>
        <taxon>Oceanospirillales</taxon>
        <taxon>Natronospirillaceae</taxon>
        <taxon>Natronospirillum</taxon>
    </lineage>
</organism>
<reference evidence="3 4" key="1">
    <citation type="submission" date="2019-04" db="EMBL/GenBank/DDBJ databases">
        <title>Natronospirillum operosus gen. nov., sp. nov., a haloalkaliphilic satellite isolated from decaying biomass of laboratory culture of cyanobacterium Geitlerinema sp. and proposal of Natronospirillaceae fam. nov. and Saccharospirillaceae fam. nov.</title>
        <authorList>
            <person name="Kevbrin V."/>
            <person name="Boltyanskaya Y."/>
            <person name="Koziaeva V."/>
            <person name="Grouzdev D.S."/>
            <person name="Park M."/>
            <person name="Cho J."/>
        </authorList>
    </citation>
    <scope>NUCLEOTIDE SEQUENCE [LARGE SCALE GENOMIC DNA]</scope>
    <source>
        <strain evidence="3 4">G-116</strain>
    </source>
</reference>
<name>A0A4Z0WC22_9GAMM</name>
<dbReference type="RefSeq" id="WP_135483693.1">
    <property type="nucleotide sequence ID" value="NZ_SRMF01000005.1"/>
</dbReference>
<dbReference type="InterPro" id="IPR036873">
    <property type="entry name" value="Rhodanese-like_dom_sf"/>
</dbReference>
<dbReference type="AlphaFoldDB" id="A0A4Z0WC22"/>
<keyword evidence="4" id="KW-1185">Reference proteome</keyword>
<feature type="transmembrane region" description="Helical" evidence="1">
    <location>
        <begin position="12"/>
        <end position="27"/>
    </location>
</feature>
<dbReference type="OrthoDB" id="9808735at2"/>
<comment type="caution">
    <text evidence="3">The sequence shown here is derived from an EMBL/GenBank/DDBJ whole genome shotgun (WGS) entry which is preliminary data.</text>
</comment>
<sequence length="138" mass="15160">MLEFIDFVSQNWILATLWVGFLAWVILSETSRGGQALTPQQATNLINTQDAIVVDVRKPEDYSKGHLPHAISIPAAKLKDRIGELDKYKGKPVIVVCQVGHSAGASGAELRKAGFDPVYRLKGGVMEWQSSRMPLVKS</sequence>
<feature type="domain" description="Rhodanese" evidence="2">
    <location>
        <begin position="47"/>
        <end position="137"/>
    </location>
</feature>